<reference evidence="1 2" key="1">
    <citation type="submission" date="2014-04" db="EMBL/GenBank/DDBJ databases">
        <authorList>
            <consortium name="DOE Joint Genome Institute"/>
            <person name="Kuo A."/>
            <person name="Kohler A."/>
            <person name="Costa M.D."/>
            <person name="Nagy L.G."/>
            <person name="Floudas D."/>
            <person name="Copeland A."/>
            <person name="Barry K.W."/>
            <person name="Cichocki N."/>
            <person name="Veneault-Fourrey C."/>
            <person name="LaButti K."/>
            <person name="Lindquist E.A."/>
            <person name="Lipzen A."/>
            <person name="Lundell T."/>
            <person name="Morin E."/>
            <person name="Murat C."/>
            <person name="Sun H."/>
            <person name="Tunlid A."/>
            <person name="Henrissat B."/>
            <person name="Grigoriev I.V."/>
            <person name="Hibbett D.S."/>
            <person name="Martin F."/>
            <person name="Nordberg H.P."/>
            <person name="Cantor M.N."/>
            <person name="Hua S.X."/>
        </authorList>
    </citation>
    <scope>NUCLEOTIDE SEQUENCE [LARGE SCALE GENOMIC DNA]</scope>
    <source>
        <strain evidence="1 2">Marx 270</strain>
    </source>
</reference>
<evidence type="ECO:0000313" key="2">
    <source>
        <dbReference type="Proteomes" id="UP000054217"/>
    </source>
</evidence>
<organism evidence="1 2">
    <name type="scientific">Pisolithus tinctorius Marx 270</name>
    <dbReference type="NCBI Taxonomy" id="870435"/>
    <lineage>
        <taxon>Eukaryota</taxon>
        <taxon>Fungi</taxon>
        <taxon>Dikarya</taxon>
        <taxon>Basidiomycota</taxon>
        <taxon>Agaricomycotina</taxon>
        <taxon>Agaricomycetes</taxon>
        <taxon>Agaricomycetidae</taxon>
        <taxon>Boletales</taxon>
        <taxon>Sclerodermatineae</taxon>
        <taxon>Pisolithaceae</taxon>
        <taxon>Pisolithus</taxon>
    </lineage>
</organism>
<dbReference type="HOGENOM" id="CLU_2590687_0_0_1"/>
<evidence type="ECO:0000313" key="1">
    <source>
        <dbReference type="EMBL" id="KIO15220.1"/>
    </source>
</evidence>
<dbReference type="AlphaFoldDB" id="A0A0C3PLP3"/>
<name>A0A0C3PLP3_PISTI</name>
<gene>
    <name evidence="1" type="ORF">M404DRAFT_991940</name>
</gene>
<dbReference type="EMBL" id="KN831944">
    <property type="protein sequence ID" value="KIO15220.1"/>
    <property type="molecule type" value="Genomic_DNA"/>
</dbReference>
<protein>
    <submittedName>
        <fullName evidence="1">Uncharacterized protein</fullName>
    </submittedName>
</protein>
<keyword evidence="2" id="KW-1185">Reference proteome</keyword>
<accession>A0A0C3PLP3</accession>
<dbReference type="InParanoid" id="A0A0C3PLP3"/>
<dbReference type="Proteomes" id="UP000054217">
    <property type="component" value="Unassembled WGS sequence"/>
</dbReference>
<proteinExistence type="predicted"/>
<reference evidence="2" key="2">
    <citation type="submission" date="2015-01" db="EMBL/GenBank/DDBJ databases">
        <title>Evolutionary Origins and Diversification of the Mycorrhizal Mutualists.</title>
        <authorList>
            <consortium name="DOE Joint Genome Institute"/>
            <consortium name="Mycorrhizal Genomics Consortium"/>
            <person name="Kohler A."/>
            <person name="Kuo A."/>
            <person name="Nagy L.G."/>
            <person name="Floudas D."/>
            <person name="Copeland A."/>
            <person name="Barry K.W."/>
            <person name="Cichocki N."/>
            <person name="Veneault-Fourrey C."/>
            <person name="LaButti K."/>
            <person name="Lindquist E.A."/>
            <person name="Lipzen A."/>
            <person name="Lundell T."/>
            <person name="Morin E."/>
            <person name="Murat C."/>
            <person name="Riley R."/>
            <person name="Ohm R."/>
            <person name="Sun H."/>
            <person name="Tunlid A."/>
            <person name="Henrissat B."/>
            <person name="Grigoriev I.V."/>
            <person name="Hibbett D.S."/>
            <person name="Martin F."/>
        </authorList>
    </citation>
    <scope>NUCLEOTIDE SEQUENCE [LARGE SCALE GENOMIC DNA]</scope>
    <source>
        <strain evidence="2">Marx 270</strain>
    </source>
</reference>
<sequence length="80" mass="8779">MYITQAEKHTNGEQPLGYEDLAFDARPSPFQVVGHAYLSVIKHDKMHGVGPLCNASAAHGVPLSTRHPDLSTVFRTVFDC</sequence>